<dbReference type="InterPro" id="IPR055411">
    <property type="entry name" value="LRR_FXL15/At3g58940/PEG3-like"/>
</dbReference>
<dbReference type="Proteomes" id="UP001161247">
    <property type="component" value="Chromosome 9"/>
</dbReference>
<dbReference type="Pfam" id="PF12937">
    <property type="entry name" value="F-box-like"/>
    <property type="match status" value="1"/>
</dbReference>
<proteinExistence type="predicted"/>
<dbReference type="PANTHER" id="PTHR34145:SF69">
    <property type="entry name" value="FBD DOMAIN-CONTAINING PROTEIN"/>
    <property type="match status" value="1"/>
</dbReference>
<organism evidence="2 3">
    <name type="scientific">Oldenlandia corymbosa var. corymbosa</name>
    <dbReference type="NCBI Taxonomy" id="529605"/>
    <lineage>
        <taxon>Eukaryota</taxon>
        <taxon>Viridiplantae</taxon>
        <taxon>Streptophyta</taxon>
        <taxon>Embryophyta</taxon>
        <taxon>Tracheophyta</taxon>
        <taxon>Spermatophyta</taxon>
        <taxon>Magnoliopsida</taxon>
        <taxon>eudicotyledons</taxon>
        <taxon>Gunneridae</taxon>
        <taxon>Pentapetalae</taxon>
        <taxon>asterids</taxon>
        <taxon>lamiids</taxon>
        <taxon>Gentianales</taxon>
        <taxon>Rubiaceae</taxon>
        <taxon>Rubioideae</taxon>
        <taxon>Spermacoceae</taxon>
        <taxon>Hedyotis-Oldenlandia complex</taxon>
        <taxon>Oldenlandia</taxon>
    </lineage>
</organism>
<dbReference type="Gene3D" id="1.20.1280.50">
    <property type="match status" value="1"/>
</dbReference>
<accession>A0AAV1EEJ0</accession>
<dbReference type="AlphaFoldDB" id="A0AAV1EEJ0"/>
<dbReference type="Pfam" id="PF24758">
    <property type="entry name" value="LRR_At5g56370"/>
    <property type="match status" value="1"/>
</dbReference>
<dbReference type="SUPFAM" id="SSF52047">
    <property type="entry name" value="RNI-like"/>
    <property type="match status" value="2"/>
</dbReference>
<gene>
    <name evidence="2" type="ORF">OLC1_LOCUS24060</name>
</gene>
<dbReference type="InterPro" id="IPR053772">
    <property type="entry name" value="At1g61320/At1g61330-like"/>
</dbReference>
<evidence type="ECO:0000259" key="1">
    <source>
        <dbReference type="PROSITE" id="PS50181"/>
    </source>
</evidence>
<dbReference type="SMART" id="SM00256">
    <property type="entry name" value="FBOX"/>
    <property type="match status" value="1"/>
</dbReference>
<dbReference type="PROSITE" id="PS50181">
    <property type="entry name" value="FBOX"/>
    <property type="match status" value="1"/>
</dbReference>
<dbReference type="EMBL" id="OX459126">
    <property type="protein sequence ID" value="CAI9118106.1"/>
    <property type="molecule type" value="Genomic_DNA"/>
</dbReference>
<evidence type="ECO:0000313" key="3">
    <source>
        <dbReference type="Proteomes" id="UP001161247"/>
    </source>
</evidence>
<reference evidence="2" key="1">
    <citation type="submission" date="2023-03" db="EMBL/GenBank/DDBJ databases">
        <authorList>
            <person name="Julca I."/>
        </authorList>
    </citation>
    <scope>NUCLEOTIDE SEQUENCE</scope>
</reference>
<dbReference type="PANTHER" id="PTHR34145">
    <property type="entry name" value="OS02G0105600 PROTEIN"/>
    <property type="match status" value="1"/>
</dbReference>
<sequence length="1033" mass="119869">MEANILQLPEEIIHQILSYLTTEETTRLSTVSKQLRIAVLERPAFVLDLQQSNPKKYNDLLDYMLSTLERYDKRNLGLDSFTLKTDKLFQGQSIDIHNKCIELATRRRLRSLSLSIARGHGGLPLSVFEVKSLEQLSLSLQDCVLKHQAGKRIMWPRLKQLNLENIVFELGEEKFQGMIQGCPVIETLKLKDCNGQSEPIFCFRIANLQNLKELDAELLPDQTLEVNGVPNLESVNCSGCENEYYNRLLRFPDPEYRNLRRLTLFGVSIDEDTFADQTDKFPQLEELSIVKCQFYINSLNITKSSLRKIQLIDVYGLRTAHFDVTGNNIGLFEFENCISENLPKFSFTGVLDGWIYGIKLGGDIAMDHSWWVEVKEFLRQFKASQTSITFDFGDDLDFDVTTFPGGEQPETREVFIENEPWGQEPARASLQGILWILRPQNIKLKYSGHNMFPELLFDMLILKSDDDLGGGLINFPLWDVTSMEIFRHFEISQRACYDNSGKGRGFQLPQPWIREEFLNSLEAYGEGAIFNFNLNWRSNCEIWNAVRTSPSLVFDFESHQWYPERNVGRGDYLLATLIKYKEENIVLDTLRLTECDCQYDPEWEELYHQCLELATKIVRFIGGFFAEDEQSIVIMLPNLKRLGFQEIYFRPATFESFIRGCPVLEIMKTIHCCRRDWLPGEPNFKITGPQNLRQLKLELLSGQKVEVKASQNLESMTIGIWESGKCWLHYRESDYKNLRRLILCGVGIDDTFFVYWMHKFPQVEELSIDGCPDIRRINISNSSLKKTQLMNLFLLDEAHFGVPCNNSIGRFEYENYSFFSGNFPKLSLIGVLDGWISRIKLLVEFNGDNSWWIALRELLTALKRSQISITVSFGRNVRFDTTIFPGGQQLPDIPEFYAEDIERQSSSARAILQGIFWICRPKILSFGLGVHYRCSELLYDMLVLKHDYNLDGHPDFRKPKSWNVTVIEIFRIFENAQGTRYERGSVQVHQPWNRKEFLKVLKAYNDGGFDKHDWKPTLLSFNLEWRSNCETVT</sequence>
<dbReference type="InterPro" id="IPR001810">
    <property type="entry name" value="F-box_dom"/>
</dbReference>
<keyword evidence="3" id="KW-1185">Reference proteome</keyword>
<evidence type="ECO:0000313" key="2">
    <source>
        <dbReference type="EMBL" id="CAI9118106.1"/>
    </source>
</evidence>
<dbReference type="InterPro" id="IPR032675">
    <property type="entry name" value="LRR_dom_sf"/>
</dbReference>
<feature type="domain" description="F-box" evidence="1">
    <location>
        <begin position="2"/>
        <end position="49"/>
    </location>
</feature>
<dbReference type="SUPFAM" id="SSF81383">
    <property type="entry name" value="F-box domain"/>
    <property type="match status" value="1"/>
</dbReference>
<protein>
    <submittedName>
        <fullName evidence="2">OLC1v1019624C1</fullName>
    </submittedName>
</protein>
<dbReference type="InterPro" id="IPR036047">
    <property type="entry name" value="F-box-like_dom_sf"/>
</dbReference>
<dbReference type="Gene3D" id="3.80.10.10">
    <property type="entry name" value="Ribonuclease Inhibitor"/>
    <property type="match status" value="2"/>
</dbReference>
<name>A0AAV1EEJ0_OLDCO</name>